<evidence type="ECO:0000259" key="2">
    <source>
        <dbReference type="Pfam" id="PF20446"/>
    </source>
</evidence>
<dbReference type="Proteomes" id="UP000346198">
    <property type="component" value="Unassembled WGS sequence"/>
</dbReference>
<evidence type="ECO:0000313" key="4">
    <source>
        <dbReference type="EMBL" id="VGO22758.1"/>
    </source>
</evidence>
<evidence type="ECO:0000313" key="5">
    <source>
        <dbReference type="Proteomes" id="UP000346198"/>
    </source>
</evidence>
<feature type="domain" description="MRB1590-like C-terminal" evidence="3">
    <location>
        <begin position="479"/>
        <end position="574"/>
    </location>
</feature>
<proteinExistence type="predicted"/>
<dbReference type="PANTHER" id="PTHR38149:SF1">
    <property type="entry name" value="ATPASE"/>
    <property type="match status" value="1"/>
</dbReference>
<keyword evidence="5" id="KW-1185">Reference proteome</keyword>
<dbReference type="InterPro" id="IPR046833">
    <property type="entry name" value="ABC_N"/>
</dbReference>
<dbReference type="InterPro" id="IPR019195">
    <property type="entry name" value="ABC_ATPase_put"/>
</dbReference>
<evidence type="ECO:0000259" key="1">
    <source>
        <dbReference type="Pfam" id="PF09818"/>
    </source>
</evidence>
<feature type="domain" description="ATPase of the ABC class N-terminal" evidence="2">
    <location>
        <begin position="9"/>
        <end position="174"/>
    </location>
</feature>
<dbReference type="InterPro" id="IPR049069">
    <property type="entry name" value="MRB1590-like_C"/>
</dbReference>
<dbReference type="RefSeq" id="WP_136064370.1">
    <property type="nucleotide sequence ID" value="NZ_CAAHFH010000002.1"/>
</dbReference>
<dbReference type="EMBL" id="CAAHFH010000002">
    <property type="protein sequence ID" value="VGO22758.1"/>
    <property type="molecule type" value="Genomic_DNA"/>
</dbReference>
<dbReference type="AlphaFoldDB" id="A0A6C2UR91"/>
<feature type="domain" description="ATPase of the ABC class C-terminal" evidence="1">
    <location>
        <begin position="185"/>
        <end position="437"/>
    </location>
</feature>
<protein>
    <recommendedName>
        <fullName evidence="6">ATPase of the ABC class</fullName>
    </recommendedName>
</protein>
<sequence length="579" mass="63421">MKDKKEFYNLLTTLDGQPFSEYQQLIGDFDFARYVIKCNKIELEGDNAAKPVFVVRIPQTIAEIPEFLFDSPVRRTAMEDLLLRRLASNIERIANFDHNGIARRLIEVSSPNQKILPRNALMLTKEYIEVRLQVTLPIQNMVVDGVPVVAIDGDMAQQIFFEDLPEVVSDSLLYCNIDTAEADGFVNNMEDADRLRQFLGASGQVSFVANGALVTRATDGDTPDYERLTPVEVEESLIEEVEVPHAGTVRGLGIPSGLTLILGESNGGRVDLMDAISQGIYNHIPGDGRENVVTVADAVNIRSEVGRSVQQVDISAFARELGDGGNPASYSTASAGSFASQSASTVEALEAGARVLLFDEHSSSSTFLSSDTRVSSLIGESARNTLASRARQMVDELGISIIVAGSSLVAEFIPIADKVLKVENFCVSDITEEAKALDIVPSTVVDSSVNLATMLSRSRWVMPSSIDPSVGREDLVIESDDGDYLQFGRSIIDLEAIRQIADADQARAIGFVLYYAKLRYMDEGYPMREILDLVDRDLSNEGLNALARDLRGDLARPRRYEVAAALNRLPAFRVSHVTE</sequence>
<evidence type="ECO:0008006" key="6">
    <source>
        <dbReference type="Google" id="ProtNLM"/>
    </source>
</evidence>
<reference evidence="4 5" key="1">
    <citation type="submission" date="2019-04" db="EMBL/GenBank/DDBJ databases">
        <authorList>
            <person name="Van Vliet M D."/>
        </authorList>
    </citation>
    <scope>NUCLEOTIDE SEQUENCE [LARGE SCALE GENOMIC DNA]</scope>
    <source>
        <strain evidence="4 5">F21</strain>
    </source>
</reference>
<dbReference type="Pfam" id="PF21117">
    <property type="entry name" value="MRB1590_C"/>
    <property type="match status" value="1"/>
</dbReference>
<evidence type="ECO:0000259" key="3">
    <source>
        <dbReference type="Pfam" id="PF21117"/>
    </source>
</evidence>
<dbReference type="Pfam" id="PF09818">
    <property type="entry name" value="ABC_ATPase"/>
    <property type="match status" value="1"/>
</dbReference>
<dbReference type="Pfam" id="PF20446">
    <property type="entry name" value="ABC_N"/>
    <property type="match status" value="1"/>
</dbReference>
<accession>A0A6C2UR91</accession>
<name>A0A6C2UR91_9BACT</name>
<dbReference type="PANTHER" id="PTHR38149">
    <property type="entry name" value="ATPASE"/>
    <property type="match status" value="1"/>
</dbReference>
<dbReference type="InterPro" id="IPR046834">
    <property type="entry name" value="ABC_ATPase_C"/>
</dbReference>
<organism evidence="4 5">
    <name type="scientific">Pontiella sulfatireligans</name>
    <dbReference type="NCBI Taxonomy" id="2750658"/>
    <lineage>
        <taxon>Bacteria</taxon>
        <taxon>Pseudomonadati</taxon>
        <taxon>Kiritimatiellota</taxon>
        <taxon>Kiritimatiellia</taxon>
        <taxon>Kiritimatiellales</taxon>
        <taxon>Pontiellaceae</taxon>
        <taxon>Pontiella</taxon>
    </lineage>
</organism>
<gene>
    <name evidence="4" type="ORF">SCARR_04854</name>
</gene>